<protein>
    <recommendedName>
        <fullName evidence="3">PH domain-containing protein</fullName>
    </recommendedName>
</protein>
<dbReference type="PROSITE" id="PS50003">
    <property type="entry name" value="PH_DOMAIN"/>
    <property type="match status" value="1"/>
</dbReference>
<evidence type="ECO:0000259" key="3">
    <source>
        <dbReference type="PROSITE" id="PS50003"/>
    </source>
</evidence>
<evidence type="ECO:0000256" key="2">
    <source>
        <dbReference type="ARBA" id="ARBA00023098"/>
    </source>
</evidence>
<comment type="caution">
    <text evidence="4">The sequence shown here is derived from an EMBL/GenBank/DDBJ whole genome shotgun (WGS) entry which is preliminary data.</text>
</comment>
<dbReference type="Gene3D" id="2.30.29.30">
    <property type="entry name" value="Pleckstrin-homology domain (PH domain)/Phosphotyrosine-binding domain (PTB)"/>
    <property type="match status" value="1"/>
</dbReference>
<dbReference type="SUPFAM" id="SSF50729">
    <property type="entry name" value="PH domain-like"/>
    <property type="match status" value="1"/>
</dbReference>
<dbReference type="GO" id="GO:0005737">
    <property type="term" value="C:cytoplasm"/>
    <property type="evidence" value="ECO:0007669"/>
    <property type="project" value="TreeGrafter"/>
</dbReference>
<keyword evidence="2" id="KW-0443">Lipid metabolism</keyword>
<dbReference type="Proteomes" id="UP000245119">
    <property type="component" value="Linkage Group LG3"/>
</dbReference>
<dbReference type="InterPro" id="IPR001849">
    <property type="entry name" value="PH_domain"/>
</dbReference>
<gene>
    <name evidence="4" type="ORF">C0Q70_06482</name>
</gene>
<evidence type="ECO:0000313" key="4">
    <source>
        <dbReference type="EMBL" id="PVD35201.1"/>
    </source>
</evidence>
<dbReference type="OrthoDB" id="159395at2759"/>
<keyword evidence="1" id="KW-0378">Hydrolase</keyword>
<keyword evidence="5" id="KW-1185">Reference proteome</keyword>
<sequence length="952" mass="107038">MRFNAKELAVVMQQVTSVDKEGILYMKERQDSIFKKSEVYVDRFCKLKGNLLFYFKNKETKTEPLGVLVLERCTVELDLEEEAANSFILVCEGEDNPFKFAATTEEERDRWIQALHMASYECLKMQLQSLREQLQARTGRDPVTLPDRLHAGLNLDFQTGDYSPSELWTVIFEVSACDFSLSDLPSDSHANPPSCLVVVHVIVPFQQQLWVYHNHTDIAERSSNPMFLKTIGFGDNSGVDTSQRVRLSVYSVKERMTGTMAQLGQAIFTLQDVLMAPDMTLKPQPPKCSDSMHLCLLQLSEEGKNLLSPRGRGTIFLGEVRSCLQLHFCNIIKRSFRFATNNESTSLQVHEYMAEFKHASSIPAQLLQIWINEEKHLKSLLDDLGELSTEAGKTQQKMIQMTESTISLYSHHYEQLAQGVGFKRSIDKDRPELEFVPVNLHLETMAVSKDSSKSGSVYDALTMGAPTAFIRKYKSGGLRRMLQHRSVSHTPDSTVQAQTVPQHACCLYNTVTQLRSTIIALSSELSNSDSTSSSDKLASLVDELAAKARRLVRLCEDPVLCAGAEDYQQERQLSMDLDHSTPSTSTRQNSTNVADDVDLFLEPWVVTRLNLEAAIVNLISTVESLSSGGQDLEPDLWHSHLCKAVLKLQSSVEAVLCKISIFLMFLIIKITALVAGVCSVYQVPITPDRQFPPAAESLWPASGSPSDLHQLLYFICHLLAFPNAHFTVVCSDVRQGIHPDFSRHVLCVQIPLDKLTFSCFPEELQKGKNIKVCPVFFNIGINEEATYAEKFGNTSLQDRINSESFTALSSYYGAVKKLQQDSEEMESGPLNHLMKLLHANVSTKKSKNVEILHLTEEICRSLRGVRITTCKSGKDRTSMAVTLEFTQLLQKHHDLASHVFWQALDCFRSVGCRRENTSKNTGVKKYAFNRFQMLYIPKLYRAPGGTYGNILT</sequence>
<organism evidence="4 5">
    <name type="scientific">Pomacea canaliculata</name>
    <name type="common">Golden apple snail</name>
    <dbReference type="NCBI Taxonomy" id="400727"/>
    <lineage>
        <taxon>Eukaryota</taxon>
        <taxon>Metazoa</taxon>
        <taxon>Spiralia</taxon>
        <taxon>Lophotrochozoa</taxon>
        <taxon>Mollusca</taxon>
        <taxon>Gastropoda</taxon>
        <taxon>Caenogastropoda</taxon>
        <taxon>Architaenioglossa</taxon>
        <taxon>Ampullarioidea</taxon>
        <taxon>Ampullariidae</taxon>
        <taxon>Pomacea</taxon>
    </lineage>
</organism>
<feature type="domain" description="PH" evidence="3">
    <location>
        <begin position="17"/>
        <end position="120"/>
    </location>
</feature>
<dbReference type="AlphaFoldDB" id="A0A2T7PP55"/>
<dbReference type="InterPro" id="IPR011993">
    <property type="entry name" value="PH-like_dom_sf"/>
</dbReference>
<evidence type="ECO:0000313" key="5">
    <source>
        <dbReference type="Proteomes" id="UP000245119"/>
    </source>
</evidence>
<dbReference type="STRING" id="400727.A0A2T7PP55"/>
<dbReference type="PANTHER" id="PTHR12187:SF11">
    <property type="entry name" value="PHOSPHATIDYLINOSITOL-3,4-BISPHOSPHATE 4-PHOSPHATASE"/>
    <property type="match status" value="1"/>
</dbReference>
<name>A0A2T7PP55_POMCA</name>
<proteinExistence type="predicted"/>
<dbReference type="SMART" id="SM00233">
    <property type="entry name" value="PH"/>
    <property type="match status" value="1"/>
</dbReference>
<dbReference type="PANTHER" id="PTHR12187">
    <property type="entry name" value="AGAP000124-PA"/>
    <property type="match status" value="1"/>
</dbReference>
<evidence type="ECO:0000256" key="1">
    <source>
        <dbReference type="ARBA" id="ARBA00022801"/>
    </source>
</evidence>
<dbReference type="InterPro" id="IPR039034">
    <property type="entry name" value="INPP4"/>
</dbReference>
<dbReference type="GO" id="GO:0016316">
    <property type="term" value="F:phosphatidylinositol-3,4-bisphosphate 4-phosphatase activity"/>
    <property type="evidence" value="ECO:0007669"/>
    <property type="project" value="InterPro"/>
</dbReference>
<reference evidence="4 5" key="1">
    <citation type="submission" date="2018-04" db="EMBL/GenBank/DDBJ databases">
        <title>The genome of golden apple snail Pomacea canaliculata provides insight into stress tolerance and invasive adaptation.</title>
        <authorList>
            <person name="Liu C."/>
            <person name="Liu B."/>
            <person name="Ren Y."/>
            <person name="Zhang Y."/>
            <person name="Wang H."/>
            <person name="Li S."/>
            <person name="Jiang F."/>
            <person name="Yin L."/>
            <person name="Zhang G."/>
            <person name="Qian W."/>
            <person name="Fan W."/>
        </authorList>
    </citation>
    <scope>NUCLEOTIDE SEQUENCE [LARGE SCALE GENOMIC DNA]</scope>
    <source>
        <strain evidence="4">SZHN2017</strain>
        <tissue evidence="4">Muscle</tissue>
    </source>
</reference>
<accession>A0A2T7PP55</accession>
<dbReference type="EMBL" id="PZQS01000003">
    <property type="protein sequence ID" value="PVD35201.1"/>
    <property type="molecule type" value="Genomic_DNA"/>
</dbReference>
<dbReference type="Pfam" id="PF00169">
    <property type="entry name" value="PH"/>
    <property type="match status" value="1"/>
</dbReference>